<evidence type="ECO:0000256" key="6">
    <source>
        <dbReference type="ARBA" id="ARBA00022769"/>
    </source>
</evidence>
<dbReference type="AlphaFoldDB" id="A0A086MUK5"/>
<evidence type="ECO:0000256" key="1">
    <source>
        <dbReference type="ARBA" id="ARBA00004496"/>
    </source>
</evidence>
<dbReference type="RefSeq" id="WP_043377635.1">
    <property type="nucleotide sequence ID" value="NZ_KN039947.1"/>
</dbReference>
<dbReference type="PANTHER" id="PTHR43152:SF2">
    <property type="entry name" value="DRUG RESISTANCE ABC TRANSPORTER"/>
    <property type="match status" value="1"/>
</dbReference>
<keyword evidence="8" id="KW-0267">Excision nuclease</keyword>
<evidence type="ECO:0000256" key="13">
    <source>
        <dbReference type="ARBA" id="ARBA00042156"/>
    </source>
</evidence>
<dbReference type="GO" id="GO:0003677">
    <property type="term" value="F:DNA binding"/>
    <property type="evidence" value="ECO:0007669"/>
    <property type="project" value="UniProtKB-KW"/>
</dbReference>
<dbReference type="STRING" id="1915400.FM21_16855"/>
<reference evidence="14 15" key="1">
    <citation type="submission" date="2014-05" db="EMBL/GenBank/DDBJ databases">
        <title>Complete genome sequence of the Streptomyces mutabilis TRM45540.</title>
        <authorList>
            <person name="Luo X."/>
            <person name="Zhang L."/>
        </authorList>
    </citation>
    <scope>NUCLEOTIDE SEQUENCE [LARGE SCALE GENOMIC DNA]</scope>
    <source>
        <strain evidence="14 15">TRM45540</strain>
    </source>
</reference>
<evidence type="ECO:0000313" key="14">
    <source>
        <dbReference type="EMBL" id="KFG72573.1"/>
    </source>
</evidence>
<comment type="similarity">
    <text evidence="11">Belongs to the ABC transporter superfamily. UvrA family.</text>
</comment>
<keyword evidence="4" id="KW-0547">Nucleotide-binding</keyword>
<dbReference type="GO" id="GO:0004518">
    <property type="term" value="F:nuclease activity"/>
    <property type="evidence" value="ECO:0007669"/>
    <property type="project" value="UniProtKB-KW"/>
</dbReference>
<sequence length="67" mass="7266">MSEFITITGARENNLQDVTLRIPKGRLTVFTGVSGSGKSSVVFDTIAVESQRQLFWDGDGCGVTLCR</sequence>
<keyword evidence="5" id="KW-0227">DNA damage</keyword>
<proteinExistence type="inferred from homology"/>
<comment type="caution">
    <text evidence="14">The sequence shown here is derived from an EMBL/GenBank/DDBJ whole genome shotgun (WGS) entry which is preliminary data.</text>
</comment>
<dbReference type="GO" id="GO:0005737">
    <property type="term" value="C:cytoplasm"/>
    <property type="evidence" value="ECO:0007669"/>
    <property type="project" value="UniProtKB-SubCell"/>
</dbReference>
<dbReference type="Proteomes" id="UP000029095">
    <property type="component" value="Unassembled WGS sequence"/>
</dbReference>
<evidence type="ECO:0000256" key="10">
    <source>
        <dbReference type="ARBA" id="ARBA00023204"/>
    </source>
</evidence>
<evidence type="ECO:0000313" key="15">
    <source>
        <dbReference type="Proteomes" id="UP000029095"/>
    </source>
</evidence>
<evidence type="ECO:0000256" key="7">
    <source>
        <dbReference type="ARBA" id="ARBA00022840"/>
    </source>
</evidence>
<keyword evidence="10" id="KW-0234">DNA repair</keyword>
<comment type="subcellular location">
    <subcellularLocation>
        <location evidence="1">Cytoplasm</location>
    </subcellularLocation>
</comment>
<dbReference type="GO" id="GO:0006281">
    <property type="term" value="P:DNA repair"/>
    <property type="evidence" value="ECO:0007669"/>
    <property type="project" value="UniProtKB-KW"/>
</dbReference>
<keyword evidence="2" id="KW-0963">Cytoplasm</keyword>
<evidence type="ECO:0000256" key="12">
    <source>
        <dbReference type="ARBA" id="ARBA00039316"/>
    </source>
</evidence>
<keyword evidence="6" id="KW-0228">DNA excision</keyword>
<dbReference type="GO" id="GO:0005524">
    <property type="term" value="F:ATP binding"/>
    <property type="evidence" value="ECO:0007669"/>
    <property type="project" value="UniProtKB-KW"/>
</dbReference>
<dbReference type="PANTHER" id="PTHR43152">
    <property type="entry name" value="UVRABC SYSTEM PROTEIN A"/>
    <property type="match status" value="1"/>
</dbReference>
<evidence type="ECO:0000256" key="9">
    <source>
        <dbReference type="ARBA" id="ARBA00023125"/>
    </source>
</evidence>
<keyword evidence="9" id="KW-0238">DNA-binding</keyword>
<evidence type="ECO:0000256" key="4">
    <source>
        <dbReference type="ARBA" id="ARBA00022741"/>
    </source>
</evidence>
<dbReference type="HOGENOM" id="CLU_2810653_0_0_11"/>
<keyword evidence="7" id="KW-0067">ATP-binding</keyword>
<protein>
    <recommendedName>
        <fullName evidence="12">UvrABC system protein A</fullName>
    </recommendedName>
    <alternativeName>
        <fullName evidence="13">Excinuclease ABC subunit A</fullName>
    </alternativeName>
</protein>
<evidence type="ECO:0000256" key="11">
    <source>
        <dbReference type="ARBA" id="ARBA00038000"/>
    </source>
</evidence>
<keyword evidence="15" id="KW-1185">Reference proteome</keyword>
<gene>
    <name evidence="14" type="ORF">FM21_16855</name>
</gene>
<dbReference type="Gene3D" id="3.40.50.300">
    <property type="entry name" value="P-loop containing nucleotide triphosphate hydrolases"/>
    <property type="match status" value="1"/>
</dbReference>
<evidence type="ECO:0000256" key="8">
    <source>
        <dbReference type="ARBA" id="ARBA00022881"/>
    </source>
</evidence>
<evidence type="ECO:0000256" key="3">
    <source>
        <dbReference type="ARBA" id="ARBA00022737"/>
    </source>
</evidence>
<accession>A0A086MUK5</accession>
<dbReference type="EMBL" id="JNFQ01000002">
    <property type="protein sequence ID" value="KFG72573.1"/>
    <property type="molecule type" value="Genomic_DNA"/>
</dbReference>
<name>A0A086MUK5_9ACTN</name>
<evidence type="ECO:0000256" key="5">
    <source>
        <dbReference type="ARBA" id="ARBA00022763"/>
    </source>
</evidence>
<dbReference type="SUPFAM" id="SSF52540">
    <property type="entry name" value="P-loop containing nucleoside triphosphate hydrolases"/>
    <property type="match status" value="1"/>
</dbReference>
<evidence type="ECO:0000256" key="2">
    <source>
        <dbReference type="ARBA" id="ARBA00022490"/>
    </source>
</evidence>
<keyword evidence="3" id="KW-0677">Repeat</keyword>
<organism evidence="14 15">
    <name type="scientific">Streptomyces mutabilis</name>
    <dbReference type="NCBI Taxonomy" id="67332"/>
    <lineage>
        <taxon>Bacteria</taxon>
        <taxon>Bacillati</taxon>
        <taxon>Actinomycetota</taxon>
        <taxon>Actinomycetes</taxon>
        <taxon>Kitasatosporales</taxon>
        <taxon>Streptomycetaceae</taxon>
        <taxon>Streptomyces</taxon>
    </lineage>
</organism>
<dbReference type="InterPro" id="IPR027417">
    <property type="entry name" value="P-loop_NTPase"/>
</dbReference>